<dbReference type="Proteomes" id="UP000005952">
    <property type="component" value="Chromosome"/>
</dbReference>
<dbReference type="PANTHER" id="PTHR39322:SF1">
    <property type="entry name" value="ISOVALERYL-HOMOSERINE LACTONE SYNTHASE"/>
    <property type="match status" value="1"/>
</dbReference>
<dbReference type="OrthoDB" id="6169313at2"/>
<name>N0B2H1_9HYPH</name>
<dbReference type="STRING" id="670307.HYPDE_27393"/>
<dbReference type="InterPro" id="IPR001690">
    <property type="entry name" value="Autoind_synthase"/>
</dbReference>
<keyword evidence="5 7" id="KW-0071">Autoinducer synthesis</keyword>
<dbReference type="PROSITE" id="PS51187">
    <property type="entry name" value="AUTOINDUCER_SYNTH_2"/>
    <property type="match status" value="1"/>
</dbReference>
<dbReference type="EC" id="2.3.1.184" evidence="1 8"/>
<keyword evidence="4 8" id="KW-0949">S-adenosyl-L-methionine</keyword>
<keyword evidence="2 7" id="KW-0673">Quorum sensing</keyword>
<dbReference type="Gene3D" id="3.40.630.30">
    <property type="match status" value="1"/>
</dbReference>
<dbReference type="PANTHER" id="PTHR39322">
    <property type="entry name" value="ACYL-HOMOSERINE-LACTONE SYNTHASE"/>
    <property type="match status" value="1"/>
</dbReference>
<dbReference type="Pfam" id="PF00765">
    <property type="entry name" value="Autoind_synth"/>
    <property type="match status" value="1"/>
</dbReference>
<evidence type="ECO:0000256" key="6">
    <source>
        <dbReference type="ARBA" id="ARBA00048576"/>
    </source>
</evidence>
<dbReference type="PRINTS" id="PR01549">
    <property type="entry name" value="AUTOINDCRSYN"/>
</dbReference>
<organism evidence="9 10">
    <name type="scientific">Hyphomicrobium denitrificans 1NES1</name>
    <dbReference type="NCBI Taxonomy" id="670307"/>
    <lineage>
        <taxon>Bacteria</taxon>
        <taxon>Pseudomonadati</taxon>
        <taxon>Pseudomonadota</taxon>
        <taxon>Alphaproteobacteria</taxon>
        <taxon>Hyphomicrobiales</taxon>
        <taxon>Hyphomicrobiaceae</taxon>
        <taxon>Hyphomicrobium</taxon>
    </lineage>
</organism>
<dbReference type="HOGENOM" id="CLU_085711_4_0_5"/>
<dbReference type="InterPro" id="IPR016181">
    <property type="entry name" value="Acyl_CoA_acyltransferase"/>
</dbReference>
<gene>
    <name evidence="9" type="ORF">HYPDE_27393</name>
</gene>
<dbReference type="KEGG" id="hdt:HYPDE_27393"/>
<proteinExistence type="inferred from homology"/>
<dbReference type="RefSeq" id="WP_015597195.1">
    <property type="nucleotide sequence ID" value="NC_021172.1"/>
</dbReference>
<comment type="catalytic activity">
    <reaction evidence="6 8">
        <text>a fatty acyl-[ACP] + S-adenosyl-L-methionine = an N-acyl-L-homoserine lactone + S-methyl-5'-thioadenosine + holo-[ACP] + H(+)</text>
        <dbReference type="Rhea" id="RHEA:10096"/>
        <dbReference type="Rhea" id="RHEA-COMP:9685"/>
        <dbReference type="Rhea" id="RHEA-COMP:14125"/>
        <dbReference type="ChEBI" id="CHEBI:15378"/>
        <dbReference type="ChEBI" id="CHEBI:17509"/>
        <dbReference type="ChEBI" id="CHEBI:55474"/>
        <dbReference type="ChEBI" id="CHEBI:59789"/>
        <dbReference type="ChEBI" id="CHEBI:64479"/>
        <dbReference type="ChEBI" id="CHEBI:138651"/>
        <dbReference type="EC" id="2.3.1.184"/>
    </reaction>
</comment>
<dbReference type="SUPFAM" id="SSF55729">
    <property type="entry name" value="Acyl-CoA N-acyltransferases (Nat)"/>
    <property type="match status" value="1"/>
</dbReference>
<dbReference type="GO" id="GO:0007165">
    <property type="term" value="P:signal transduction"/>
    <property type="evidence" value="ECO:0007669"/>
    <property type="project" value="TreeGrafter"/>
</dbReference>
<accession>N0B2H1</accession>
<comment type="similarity">
    <text evidence="7 8">Belongs to the autoinducer synthase family.</text>
</comment>
<keyword evidence="3 8" id="KW-0808">Transferase</keyword>
<evidence type="ECO:0000256" key="8">
    <source>
        <dbReference type="RuleBase" id="RU361135"/>
    </source>
</evidence>
<sequence length="220" mass="24414">MLQLINPARYGEFIDALAEMHRLRYRIFKERLGWDVQVSGDLEMDEFDACQPAYLVQKDDDGRIQGCVRLLPTIGPTMLRDTFPVLLDGESAPASDAIWESSRFGVDLSSRDEKTGRSIARATFELFAGMIEFGLMRGLSDIVTVTDARMERILCRANWPLRRLGSPRAIGKTLAVAGYLEVSRERLARVRDAGGLSGTVIRMPDDDVHHTGPSATTVAA</sequence>
<evidence type="ECO:0000256" key="2">
    <source>
        <dbReference type="ARBA" id="ARBA00022654"/>
    </source>
</evidence>
<dbReference type="GO" id="GO:0009372">
    <property type="term" value="P:quorum sensing"/>
    <property type="evidence" value="ECO:0007669"/>
    <property type="project" value="UniProtKB-UniRule"/>
</dbReference>
<keyword evidence="10" id="KW-1185">Reference proteome</keyword>
<evidence type="ECO:0000256" key="5">
    <source>
        <dbReference type="ARBA" id="ARBA00022929"/>
    </source>
</evidence>
<reference evidence="9 10" key="1">
    <citation type="journal article" date="2013" name="Genome Announc.">
        <title>Genome sequences for three denitrifying bacterial strains isolated from a uranium- and nitrate-contaminated subsurface environment.</title>
        <authorList>
            <person name="Venkatramanan R."/>
            <person name="Prakash O."/>
            <person name="Woyke T."/>
            <person name="Chain P."/>
            <person name="Goodwin L.A."/>
            <person name="Watson D."/>
            <person name="Brooks S."/>
            <person name="Kostka J.E."/>
            <person name="Green S.J."/>
        </authorList>
    </citation>
    <scope>NUCLEOTIDE SEQUENCE [LARGE SCALE GENOMIC DNA]</scope>
    <source>
        <strain evidence="9 10">1NES1</strain>
    </source>
</reference>
<evidence type="ECO:0000313" key="9">
    <source>
        <dbReference type="EMBL" id="AGK57158.1"/>
    </source>
</evidence>
<dbReference type="PROSITE" id="PS00949">
    <property type="entry name" value="AUTOINDUCER_SYNTH_1"/>
    <property type="match status" value="1"/>
</dbReference>
<dbReference type="eggNOG" id="COG3916">
    <property type="taxonomic scope" value="Bacteria"/>
</dbReference>
<dbReference type="GO" id="GO:0061579">
    <property type="term" value="F:N-acyl homoserine lactone synthase activity"/>
    <property type="evidence" value="ECO:0007669"/>
    <property type="project" value="UniProtKB-UniRule"/>
</dbReference>
<evidence type="ECO:0000256" key="3">
    <source>
        <dbReference type="ARBA" id="ARBA00022679"/>
    </source>
</evidence>
<evidence type="ECO:0000256" key="7">
    <source>
        <dbReference type="PROSITE-ProRule" id="PRU00533"/>
    </source>
</evidence>
<evidence type="ECO:0000313" key="10">
    <source>
        <dbReference type="Proteomes" id="UP000005952"/>
    </source>
</evidence>
<dbReference type="AlphaFoldDB" id="N0B2H1"/>
<dbReference type="InterPro" id="IPR018311">
    <property type="entry name" value="Autoind_synth_CS"/>
</dbReference>
<evidence type="ECO:0000256" key="4">
    <source>
        <dbReference type="ARBA" id="ARBA00022691"/>
    </source>
</evidence>
<protein>
    <recommendedName>
        <fullName evidence="1 8">Acyl-homoserine-lactone synthase</fullName>
        <ecNumber evidence="1 8">2.3.1.184</ecNumber>
    </recommendedName>
    <alternativeName>
        <fullName evidence="8">Autoinducer synthesis protein</fullName>
    </alternativeName>
</protein>
<evidence type="ECO:0000256" key="1">
    <source>
        <dbReference type="ARBA" id="ARBA00012340"/>
    </source>
</evidence>
<dbReference type="EMBL" id="CP005587">
    <property type="protein sequence ID" value="AGK57158.1"/>
    <property type="molecule type" value="Genomic_DNA"/>
</dbReference>